<keyword evidence="3" id="KW-1185">Reference proteome</keyword>
<dbReference type="EMBL" id="JBAMZK010000025">
    <property type="protein sequence ID" value="KAL0504191.1"/>
    <property type="molecule type" value="Genomic_DNA"/>
</dbReference>
<comment type="caution">
    <text evidence="2">The sequence shown here is derived from an EMBL/GenBank/DDBJ whole genome shotgun (WGS) entry which is preliminary data.</text>
</comment>
<feature type="region of interest" description="Disordered" evidence="1">
    <location>
        <begin position="984"/>
        <end position="1021"/>
    </location>
</feature>
<reference evidence="2 3" key="1">
    <citation type="submission" date="2024-02" db="EMBL/GenBank/DDBJ databases">
        <title>FIRST GENOME SEQUENCES OF Leishmania (Viannia) shawi, Leishmania (Viannia) lindenbergi AND Leishmania (Viannia) utingensis.</title>
        <authorList>
            <person name="Resadore F."/>
            <person name="Custodio M.G.F."/>
            <person name="Boite M.C."/>
            <person name="Cupolillo E."/>
            <person name="Ferreira G.E.M."/>
        </authorList>
    </citation>
    <scope>NUCLEOTIDE SEQUENCE [LARGE SCALE GENOMIC DNA]</scope>
    <source>
        <strain evidence="2 3">MHOM/BR/1966/M15733</strain>
    </source>
</reference>
<feature type="compositionally biased region" description="Low complexity" evidence="1">
    <location>
        <begin position="492"/>
        <end position="506"/>
    </location>
</feature>
<proteinExistence type="predicted"/>
<name>A0AAW3AD01_9TRYP</name>
<feature type="region of interest" description="Disordered" evidence="1">
    <location>
        <begin position="851"/>
        <end position="870"/>
    </location>
</feature>
<protein>
    <submittedName>
        <fullName evidence="2">Uncharacterized protein</fullName>
    </submittedName>
</protein>
<gene>
    <name evidence="2" type="ORF">Q4I31_004072</name>
</gene>
<feature type="compositionally biased region" description="Low complexity" evidence="1">
    <location>
        <begin position="1119"/>
        <end position="1134"/>
    </location>
</feature>
<feature type="region of interest" description="Disordered" evidence="1">
    <location>
        <begin position="1100"/>
        <end position="1135"/>
    </location>
</feature>
<evidence type="ECO:0000256" key="1">
    <source>
        <dbReference type="SAM" id="MobiDB-lite"/>
    </source>
</evidence>
<accession>A0AAW3AD01</accession>
<feature type="compositionally biased region" description="Low complexity" evidence="1">
    <location>
        <begin position="1003"/>
        <end position="1012"/>
    </location>
</feature>
<feature type="region of interest" description="Disordered" evidence="1">
    <location>
        <begin position="483"/>
        <end position="516"/>
    </location>
</feature>
<dbReference type="Proteomes" id="UP001500131">
    <property type="component" value="Unassembled WGS sequence"/>
</dbReference>
<feature type="region of interest" description="Disordered" evidence="1">
    <location>
        <begin position="896"/>
        <end position="929"/>
    </location>
</feature>
<sequence length="1347" mass="140350">MWATLPPVVSVVTAADELTGVSVAAHTSGMLCESNTGSCPPFTTASTRRSRPYTVDASPVMSPCNASLVSDEHSASLNGSQSGYFHHTAFPPAAVGDGAACETAAPVAPSTVGRPWSRLAPLGFQDATPPLRQLHLERSSFSPLASPRPVEAPTPAPSSPAAGFISESLTSRRAAAFPAKGVLDCSLSRSPGAYLSMSVVPVDTRPSPTLVSPCASSFHLVQPSFCTFEQTVVAAAAKNPARGAAYVSAVMRPSESLCAAPKSTPPPTSSDAMVGLGHPAPTGAAGSPNATYMAVNSFQGWSRVPLTAPVPTIAAGDVGAPPGAVIESEAQNNQALVPLVCPPCPTPAPHASAIVSGGALKHSSTPVSPLLNARGSTSCPASVSAALRTSFSMTPVRLSCSPPRHQGEGLLSHSRHAPPLSVWGVGGASFNSTGTAFTVATAGGMTALSPQTPPKIQHFASAKLSSSGSANTSIGDVGHVHFQALGQPHSPPSLHSPSPRLSSHPSVGARTSPTQPDDSFISVTLPNHNQSFYTGTAGRDSLHRSFLFPLNSPGVTAVAAGGVAYSVSDAGPSLEAGSILVDPFCSPALFELPELQPASQQLQGPQPSHQPHPQLQQPLLITPTAAAALSPSGPHLTVFSRSPQLASLDEALQPYASARDRCSSLSQSPALLQLSTCDSQSSSVAAAAEASRNETVRNTSFFSPTVANLQWRCRFGESLSGSEKTLAFPDRRLQMTGSSAASAAAGCRRDGASAKPSSMSISNSKLTPRPAYIVEWEQSLIAFQNRAESYYTFKNTCTETYLTLIEHNVDRFLVCYFSGGVIRPEKSLQEALTSRSGPAVSTAAHVLGWTDAGSSTAKEPSASVAGGGGIQKMLQGSKTLLRLGETGSKWLTKIGSNLRRTAETPTPVSRESQTPLMSAGPASRATVTSADAVVSPQRCLGEDSSDCGTASMTVGAAGAGAAAMGGGVLGPTCTGPCDTDPFGVHMTPNTVPGRPTLPETRNSIPSTSTSRSPLPPQQHTELTADTCSTAPTNDMAFLEPVTAEEAEMQCLRQLGPYVANVVPETFMDARPCDGVLDQVRRNYAILLHTLQHVFLNPDGRSRRAADTSLPRVDQTPSSPAALTQTPLPTAATGLVDSSHSTAMDGLISQRIRQGLLLPTIQATWRDYLTPLECKAQELVQIAKTIIDPILGELQAPCDMSATCSAAAVSLSAPVSPVRDLPCDLPAAATTLAEGTSVFANATTNTDRSARETLRASWVDPVSRLIRLLGGDEEYLATIHRMDDEFVENGKAWQECSAQMRLPNMALSDYVPVYGLVLSRLHRLEMEHRTVLELWGGSAAGTQRRTYV</sequence>
<organism evidence="2 3">
    <name type="scientific">Leishmania lindenbergi</name>
    <dbReference type="NCBI Taxonomy" id="651832"/>
    <lineage>
        <taxon>Eukaryota</taxon>
        <taxon>Discoba</taxon>
        <taxon>Euglenozoa</taxon>
        <taxon>Kinetoplastea</taxon>
        <taxon>Metakinetoplastina</taxon>
        <taxon>Trypanosomatida</taxon>
        <taxon>Trypanosomatidae</taxon>
        <taxon>Leishmaniinae</taxon>
        <taxon>Leishmania</taxon>
    </lineage>
</organism>
<feature type="compositionally biased region" description="Polar residues" evidence="1">
    <location>
        <begin position="896"/>
        <end position="916"/>
    </location>
</feature>
<evidence type="ECO:0000313" key="2">
    <source>
        <dbReference type="EMBL" id="KAL0504191.1"/>
    </source>
</evidence>
<evidence type="ECO:0000313" key="3">
    <source>
        <dbReference type="Proteomes" id="UP001500131"/>
    </source>
</evidence>